<sequence length="79" mass="8927">MASIACDIAKFAPGENGNWRRLDVLLDELWQAGAPELATPEMLSIFERYPKEDGHGVMWSLVHGLEISFRTTNPRFLLP</sequence>
<protein>
    <submittedName>
        <fullName evidence="1">Uncharacterized protein</fullName>
    </submittedName>
</protein>
<organism evidence="1 2">
    <name type="scientific">Variovorax paradoxus</name>
    <dbReference type="NCBI Taxonomy" id="34073"/>
    <lineage>
        <taxon>Bacteria</taxon>
        <taxon>Pseudomonadati</taxon>
        <taxon>Pseudomonadota</taxon>
        <taxon>Betaproteobacteria</taxon>
        <taxon>Burkholderiales</taxon>
        <taxon>Comamonadaceae</taxon>
        <taxon>Variovorax</taxon>
    </lineage>
</organism>
<dbReference type="AlphaFoldDB" id="A0AAE3Y6L5"/>
<dbReference type="RefSeq" id="WP_145747830.1">
    <property type="nucleotide sequence ID" value="NZ_JAUSRU010000019.1"/>
</dbReference>
<dbReference type="Proteomes" id="UP001184828">
    <property type="component" value="Unassembled WGS sequence"/>
</dbReference>
<comment type="caution">
    <text evidence="1">The sequence shown here is derived from an EMBL/GenBank/DDBJ whole genome shotgun (WGS) entry which is preliminary data.</text>
</comment>
<reference evidence="1" key="1">
    <citation type="submission" date="2023-07" db="EMBL/GenBank/DDBJ databases">
        <title>Sorghum-associated microbial communities from plants grown in Nebraska, USA.</title>
        <authorList>
            <person name="Schachtman D."/>
        </authorList>
    </citation>
    <scope>NUCLEOTIDE SEQUENCE</scope>
    <source>
        <strain evidence="1">DS2114</strain>
    </source>
</reference>
<gene>
    <name evidence="1" type="ORF">J2738_006463</name>
</gene>
<name>A0AAE3Y6L5_VARPD</name>
<accession>A0AAE3Y6L5</accession>
<proteinExistence type="predicted"/>
<dbReference type="EMBL" id="JAVDQZ010000020">
    <property type="protein sequence ID" value="MDR6430268.1"/>
    <property type="molecule type" value="Genomic_DNA"/>
</dbReference>
<evidence type="ECO:0000313" key="2">
    <source>
        <dbReference type="Proteomes" id="UP001184828"/>
    </source>
</evidence>
<evidence type="ECO:0000313" key="1">
    <source>
        <dbReference type="EMBL" id="MDR6430268.1"/>
    </source>
</evidence>